<organism evidence="1">
    <name type="scientific">Sphingobacterium sp. (strain 21)</name>
    <dbReference type="NCBI Taxonomy" id="743722"/>
    <lineage>
        <taxon>Bacteria</taxon>
        <taxon>Pseudomonadati</taxon>
        <taxon>Bacteroidota</taxon>
        <taxon>Sphingobacteriia</taxon>
        <taxon>Sphingobacteriales</taxon>
        <taxon>Sphingobacteriaceae</taxon>
        <taxon>Sphingobacterium</taxon>
    </lineage>
</organism>
<protein>
    <submittedName>
        <fullName evidence="1">Uncharacterized protein</fullName>
    </submittedName>
</protein>
<gene>
    <name evidence="1" type="ordered locus">Sph21_2830</name>
</gene>
<dbReference type="AlphaFoldDB" id="F4C3I9"/>
<dbReference type="HOGENOM" id="CLU_3257998_0_0_10"/>
<evidence type="ECO:0000313" key="1">
    <source>
        <dbReference type="EMBL" id="ADZ79377.1"/>
    </source>
</evidence>
<sequence length="42" mass="4939">MLKYSTNQHVIINDNFMSLKFTNNIEVCLTLLNNFRGLRHGK</sequence>
<proteinExistence type="predicted"/>
<accession>F4C3I9</accession>
<dbReference type="EMBL" id="CP002584">
    <property type="protein sequence ID" value="ADZ79377.1"/>
    <property type="molecule type" value="Genomic_DNA"/>
</dbReference>
<name>F4C3I9_SPHS2</name>
<dbReference type="KEGG" id="shg:Sph21_2830"/>
<reference evidence="1" key="1">
    <citation type="submission" date="2011-03" db="EMBL/GenBank/DDBJ databases">
        <title>Complete sequence of Sphingobacterium sp. 21.</title>
        <authorList>
            <consortium name="US DOE Joint Genome Institute"/>
            <person name="Lucas S."/>
            <person name="Copeland A."/>
            <person name="Lapidus A."/>
            <person name="Cheng J.-F."/>
            <person name="Goodwin L."/>
            <person name="Pitluck S."/>
            <person name="Davenport K."/>
            <person name="Detter J.C."/>
            <person name="Han C."/>
            <person name="Tapia R."/>
            <person name="Land M."/>
            <person name="Hauser L."/>
            <person name="Kyrpides N."/>
            <person name="Ivanova N."/>
            <person name="Ovchinnikova G."/>
            <person name="Pagani I."/>
            <person name="Siebers A.K."/>
            <person name="Allgaier M."/>
            <person name="Thelen M.P."/>
            <person name="Hugenholtz P."/>
            <person name="Woyke T."/>
        </authorList>
    </citation>
    <scope>NUCLEOTIDE SEQUENCE</scope>
    <source>
        <strain evidence="1">21</strain>
    </source>
</reference>